<proteinExistence type="predicted"/>
<feature type="region of interest" description="Disordered" evidence="1">
    <location>
        <begin position="79"/>
        <end position="105"/>
    </location>
</feature>
<evidence type="ECO:0000313" key="3">
    <source>
        <dbReference type="Proteomes" id="UP000594205"/>
    </source>
</evidence>
<dbReference type="EMBL" id="CP063373">
    <property type="protein sequence ID" value="QOV33301.1"/>
    <property type="molecule type" value="Genomic_DNA"/>
</dbReference>
<feature type="compositionally biased region" description="Basic residues" evidence="1">
    <location>
        <begin position="79"/>
        <end position="91"/>
    </location>
</feature>
<evidence type="ECO:0000313" key="2">
    <source>
        <dbReference type="EMBL" id="QOV33301.1"/>
    </source>
</evidence>
<evidence type="ECO:0000256" key="1">
    <source>
        <dbReference type="SAM" id="MobiDB-lite"/>
    </source>
</evidence>
<organism evidence="2 3">
    <name type="scientific">Streptomyces ferrugineus</name>
    <dbReference type="NCBI Taxonomy" id="1413221"/>
    <lineage>
        <taxon>Bacteria</taxon>
        <taxon>Bacillati</taxon>
        <taxon>Actinomycetota</taxon>
        <taxon>Actinomycetes</taxon>
        <taxon>Kitasatosporales</taxon>
        <taxon>Streptomycetaceae</taxon>
        <taxon>Streptomyces</taxon>
    </lineage>
</organism>
<reference evidence="2 3" key="1">
    <citation type="submission" date="2020-10" db="EMBL/GenBank/DDBJ databases">
        <title>Streptomyces ferrugineus complate genome analysis.</title>
        <authorList>
            <person name="Anwar N."/>
        </authorList>
    </citation>
    <scope>NUCLEOTIDE SEQUENCE [LARGE SCALE GENOMIC DNA]</scope>
    <source>
        <strain evidence="2 3">CCTCC AA2014009</strain>
    </source>
</reference>
<dbReference type="AlphaFoldDB" id="A0A7M2SDR5"/>
<accession>A0A7M2SDR5</accession>
<sequence>MATVSAQVPPPGGVLAVEPGEASPWRGPLPVHAPQGIRPRQAALLTDCGITCVGVLAAIPPATVQRLLAGRAVRRLGPRYRPMPRRLPRPARLRERPPRLARHPLDGTAARAALLDLSPASGNCSAAATRRPAP</sequence>
<dbReference type="KEGG" id="sfeu:IM697_24020"/>
<name>A0A7M2SDR5_9ACTN</name>
<gene>
    <name evidence="2" type="ORF">IM697_24020</name>
</gene>
<dbReference type="Proteomes" id="UP000594205">
    <property type="component" value="Chromosome"/>
</dbReference>
<protein>
    <submittedName>
        <fullName evidence="2">Uncharacterized protein</fullName>
    </submittedName>
</protein>
<keyword evidence="3" id="KW-1185">Reference proteome</keyword>